<comment type="caution">
    <text evidence="4">The sequence shown here is derived from an EMBL/GenBank/DDBJ whole genome shotgun (WGS) entry which is preliminary data.</text>
</comment>
<feature type="domain" description="PAC" evidence="3">
    <location>
        <begin position="491"/>
        <end position="544"/>
    </location>
</feature>
<feature type="domain" description="PAS" evidence="2">
    <location>
        <begin position="414"/>
        <end position="487"/>
    </location>
</feature>
<dbReference type="InterPro" id="IPR029016">
    <property type="entry name" value="GAF-like_dom_sf"/>
</dbReference>
<evidence type="ECO:0000259" key="3">
    <source>
        <dbReference type="PROSITE" id="PS50113"/>
    </source>
</evidence>
<dbReference type="SMART" id="SM00065">
    <property type="entry name" value="GAF"/>
    <property type="match status" value="1"/>
</dbReference>
<dbReference type="Pfam" id="PF13185">
    <property type="entry name" value="GAF_2"/>
    <property type="match status" value="1"/>
</dbReference>
<feature type="domain" description="PAC" evidence="3">
    <location>
        <begin position="620"/>
        <end position="672"/>
    </location>
</feature>
<dbReference type="SMART" id="SM00086">
    <property type="entry name" value="PAC"/>
    <property type="match status" value="5"/>
</dbReference>
<keyword evidence="5" id="KW-1185">Reference proteome</keyword>
<dbReference type="Pfam" id="PF08448">
    <property type="entry name" value="PAS_4"/>
    <property type="match status" value="1"/>
</dbReference>
<proteinExistence type="predicted"/>
<keyword evidence="1" id="KW-0175">Coiled coil</keyword>
<protein>
    <recommendedName>
        <fullName evidence="6">PAS domain S-box protein</fullName>
    </recommendedName>
</protein>
<sequence length="890" mass="101832">MQNPKIPSNEEERLKELASFQIVGIEEDQDFDFITEMAAKICGTKISLISLVTADKQWFLSHHGLEVKETSRDFSFCAHAIHTPNQPFVVEDARQDERFSGNPLTEDDPNVIFYAGIPLVSQNGLPLGSLCVIDDVPKKLTADQLNQLQRLANQTIKLFELRRSQNEMTALNLELQKNIEFFKETEQANSIGSWELDIKSGQTKWAETVYRIHEVDLDFDHNKHNGIEFYHPDYRKIIIDALTDCMELGKRFDVTCILITAKGNQRWVRSTGKKLGEKIIGSFQDITEIKQNELKFKGIFNLTFSFIMFLDDKGVLLDANDTAINMAGLKHSDVIGRYYWDCYWWQISSKTRQELKTNFEKVLLGETIIHEVEVWVADQTPITILFSMKPIFDDGGKVIFVISEGRPVQDIVEVRNRYRAVLEGTQAGTFEWNIDTDEVFINDRFAELLGYTVEELQPITFDKWLNNAMPEDLLKAQDVIKKCFKKEKMFFELEMRMKHKSGSWIWVNVRGKIFEWSAEGKALKMYGTLIEISGRKNIELKLLEERSLLRTIIDSSPDAIYVKDLEGHKLIANKADVELCGARTEEEVLGKTDDEIYPPEVSIGTSQAEERVLFYGESLLNEEGVLTDKNGNEIWLLTSKFPIYDQNAKVRGLVGMGRNITNRRNAEQELIYNKSLLETLYVLSPIGIALNDYETGKFLDGNQKLLEPTGYTKEEFMALSYWDVTPKEYEPLEIVALNQMQSKGSFDLFEKEYIRKDGSRYPVALQGVVVEDTKGKKLIWSFIRDISEEKESKRKLQEALARLKAILDASTQVSIIATDKNGVISLFNSGAEKLTGYKAEELIGKYTPQVIHLDSEVLKEGEELSEQEGRLISGFDVFIHHAVKGKFNTK</sequence>
<dbReference type="InterPro" id="IPR013656">
    <property type="entry name" value="PAS_4"/>
</dbReference>
<dbReference type="CDD" id="cd00130">
    <property type="entry name" value="PAS"/>
    <property type="match status" value="5"/>
</dbReference>
<dbReference type="InterPro" id="IPR013655">
    <property type="entry name" value="PAS_fold_3"/>
</dbReference>
<dbReference type="Proteomes" id="UP000635885">
    <property type="component" value="Unassembled WGS sequence"/>
</dbReference>
<feature type="domain" description="PAS" evidence="2">
    <location>
        <begin position="292"/>
        <end position="366"/>
    </location>
</feature>
<evidence type="ECO:0000259" key="2">
    <source>
        <dbReference type="PROSITE" id="PS50112"/>
    </source>
</evidence>
<feature type="domain" description="PAS" evidence="2">
    <location>
        <begin position="545"/>
        <end position="586"/>
    </location>
</feature>
<reference evidence="5" key="1">
    <citation type="journal article" date="2019" name="Int. J. Syst. Evol. Microbiol.">
        <title>The Global Catalogue of Microorganisms (GCM) 10K type strain sequencing project: providing services to taxonomists for standard genome sequencing and annotation.</title>
        <authorList>
            <consortium name="The Broad Institute Genomics Platform"/>
            <consortium name="The Broad Institute Genome Sequencing Center for Infectious Disease"/>
            <person name="Wu L."/>
            <person name="Ma J."/>
        </authorList>
    </citation>
    <scope>NUCLEOTIDE SEQUENCE [LARGE SCALE GENOMIC DNA]</scope>
    <source>
        <strain evidence="5">CGMCC 1.12479</strain>
    </source>
</reference>
<dbReference type="InterPro" id="IPR000700">
    <property type="entry name" value="PAS-assoc_C"/>
</dbReference>
<dbReference type="PANTHER" id="PTHR43102">
    <property type="entry name" value="SLR1143 PROTEIN"/>
    <property type="match status" value="1"/>
</dbReference>
<dbReference type="InterPro" id="IPR000014">
    <property type="entry name" value="PAS"/>
</dbReference>
<accession>A0ABQ1LRA6</accession>
<dbReference type="SMART" id="SM00091">
    <property type="entry name" value="PAS"/>
    <property type="match status" value="5"/>
</dbReference>
<organism evidence="4 5">
    <name type="scientific">Belliella aquatica</name>
    <dbReference type="NCBI Taxonomy" id="1323734"/>
    <lineage>
        <taxon>Bacteria</taxon>
        <taxon>Pseudomonadati</taxon>
        <taxon>Bacteroidota</taxon>
        <taxon>Cytophagia</taxon>
        <taxon>Cytophagales</taxon>
        <taxon>Cyclobacteriaceae</taxon>
        <taxon>Belliella</taxon>
    </lineage>
</organism>
<dbReference type="Pfam" id="PF08447">
    <property type="entry name" value="PAS_3"/>
    <property type="match status" value="2"/>
</dbReference>
<dbReference type="SUPFAM" id="SSF55781">
    <property type="entry name" value="GAF domain-like"/>
    <property type="match status" value="1"/>
</dbReference>
<dbReference type="SUPFAM" id="SSF55785">
    <property type="entry name" value="PYP-like sensor domain (PAS domain)"/>
    <property type="match status" value="6"/>
</dbReference>
<dbReference type="EMBL" id="BMFD01000001">
    <property type="protein sequence ID" value="GGC27004.1"/>
    <property type="molecule type" value="Genomic_DNA"/>
</dbReference>
<evidence type="ECO:0000256" key="1">
    <source>
        <dbReference type="SAM" id="Coils"/>
    </source>
</evidence>
<dbReference type="Pfam" id="PF13426">
    <property type="entry name" value="PAS_9"/>
    <property type="match status" value="2"/>
</dbReference>
<dbReference type="NCBIfam" id="TIGR00229">
    <property type="entry name" value="sensory_box"/>
    <property type="match status" value="5"/>
</dbReference>
<feature type="coiled-coil region" evidence="1">
    <location>
        <begin position="786"/>
        <end position="813"/>
    </location>
</feature>
<dbReference type="PROSITE" id="PS50112">
    <property type="entry name" value="PAS"/>
    <property type="match status" value="4"/>
</dbReference>
<evidence type="ECO:0000313" key="4">
    <source>
        <dbReference type="EMBL" id="GGC27004.1"/>
    </source>
</evidence>
<dbReference type="PANTHER" id="PTHR43102:SF2">
    <property type="entry name" value="GAF DOMAIN-CONTAINING PROTEIN"/>
    <property type="match status" value="1"/>
</dbReference>
<feature type="domain" description="PAS" evidence="2">
    <location>
        <begin position="799"/>
        <end position="845"/>
    </location>
</feature>
<dbReference type="Pfam" id="PF00989">
    <property type="entry name" value="PAS"/>
    <property type="match status" value="1"/>
</dbReference>
<dbReference type="Gene3D" id="3.30.450.40">
    <property type="match status" value="1"/>
</dbReference>
<feature type="domain" description="PAC" evidence="3">
    <location>
        <begin position="747"/>
        <end position="798"/>
    </location>
</feature>
<dbReference type="InterPro" id="IPR013767">
    <property type="entry name" value="PAS_fold"/>
</dbReference>
<evidence type="ECO:0008006" key="6">
    <source>
        <dbReference type="Google" id="ProtNLM"/>
    </source>
</evidence>
<dbReference type="PROSITE" id="PS50113">
    <property type="entry name" value="PAC"/>
    <property type="match status" value="3"/>
</dbReference>
<name>A0ABQ1LRA6_9BACT</name>
<dbReference type="InterPro" id="IPR001610">
    <property type="entry name" value="PAC"/>
</dbReference>
<dbReference type="InterPro" id="IPR035965">
    <property type="entry name" value="PAS-like_dom_sf"/>
</dbReference>
<gene>
    <name evidence="4" type="ORF">GCM10010993_02600</name>
</gene>
<evidence type="ECO:0000313" key="5">
    <source>
        <dbReference type="Proteomes" id="UP000635885"/>
    </source>
</evidence>
<dbReference type="InterPro" id="IPR003018">
    <property type="entry name" value="GAF"/>
</dbReference>
<dbReference type="Gene3D" id="3.30.450.20">
    <property type="entry name" value="PAS domain"/>
    <property type="match status" value="6"/>
</dbReference>